<accession>G8X0Z5</accession>
<reference evidence="7" key="1">
    <citation type="submission" date="2011-12" db="EMBL/GenBank/DDBJ databases">
        <title>Complete genome sequence of Streptomyces cattleya strain DSM 46488.</title>
        <authorList>
            <person name="Ou H.-Y."/>
            <person name="Li P."/>
            <person name="Zhao C."/>
            <person name="O'Hagan D."/>
            <person name="Deng Z."/>
        </authorList>
    </citation>
    <scope>NUCLEOTIDE SEQUENCE [LARGE SCALE GENOMIC DNA]</scope>
    <source>
        <strain evidence="7">ATCC 35852 / DSM 46488 / JCM 4925 / NBRC 14057 / NRRL 8057</strain>
    </source>
</reference>
<dbReference type="InterPro" id="IPR001647">
    <property type="entry name" value="HTH_TetR"/>
</dbReference>
<evidence type="ECO:0000256" key="4">
    <source>
        <dbReference type="PROSITE-ProRule" id="PRU00335"/>
    </source>
</evidence>
<dbReference type="InterPro" id="IPR050109">
    <property type="entry name" value="HTH-type_TetR-like_transc_reg"/>
</dbReference>
<name>F8K3T4_STREN</name>
<proteinExistence type="predicted"/>
<dbReference type="RefSeq" id="WP_014145960.1">
    <property type="nucleotide sequence ID" value="NC_016111.1"/>
</dbReference>
<dbReference type="Proteomes" id="UP000007842">
    <property type="component" value="Chromosome"/>
</dbReference>
<dbReference type="AlphaFoldDB" id="F8K3T4"/>
<dbReference type="InterPro" id="IPR036271">
    <property type="entry name" value="Tet_transcr_reg_TetR-rel_C_sf"/>
</dbReference>
<dbReference type="EMBL" id="CP003219">
    <property type="protein sequence ID" value="AEW97623.1"/>
    <property type="molecule type" value="Genomic_DNA"/>
</dbReference>
<dbReference type="PANTHER" id="PTHR30055:SF234">
    <property type="entry name" value="HTH-TYPE TRANSCRIPTIONAL REGULATOR BETI"/>
    <property type="match status" value="1"/>
</dbReference>
<dbReference type="PANTHER" id="PTHR30055">
    <property type="entry name" value="HTH-TYPE TRANSCRIPTIONAL REGULATOR RUTR"/>
    <property type="match status" value="1"/>
</dbReference>
<dbReference type="InterPro" id="IPR009057">
    <property type="entry name" value="Homeodomain-like_sf"/>
</dbReference>
<feature type="domain" description="HTH tetR-type" evidence="5">
    <location>
        <begin position="2"/>
        <end position="60"/>
    </location>
</feature>
<keyword evidence="3" id="KW-0804">Transcription</keyword>
<protein>
    <submittedName>
        <fullName evidence="6">Putative paraquat resistance regulator</fullName>
    </submittedName>
</protein>
<evidence type="ECO:0000256" key="3">
    <source>
        <dbReference type="ARBA" id="ARBA00023163"/>
    </source>
</evidence>
<evidence type="ECO:0000256" key="1">
    <source>
        <dbReference type="ARBA" id="ARBA00023015"/>
    </source>
</evidence>
<gene>
    <name evidence="6" type="ordered locus">SCATT_52520</name>
</gene>
<evidence type="ECO:0000313" key="7">
    <source>
        <dbReference type="Proteomes" id="UP000007842"/>
    </source>
</evidence>
<feature type="DNA-binding region" description="H-T-H motif" evidence="4">
    <location>
        <begin position="23"/>
        <end position="42"/>
    </location>
</feature>
<dbReference type="SUPFAM" id="SSF46689">
    <property type="entry name" value="Homeodomain-like"/>
    <property type="match status" value="1"/>
</dbReference>
<dbReference type="PATRIC" id="fig|1003195.11.peg.6678"/>
<dbReference type="GO" id="GO:0003700">
    <property type="term" value="F:DNA-binding transcription factor activity"/>
    <property type="evidence" value="ECO:0007669"/>
    <property type="project" value="TreeGrafter"/>
</dbReference>
<dbReference type="Pfam" id="PF00440">
    <property type="entry name" value="TetR_N"/>
    <property type="match status" value="1"/>
</dbReference>
<dbReference type="GO" id="GO:0000976">
    <property type="term" value="F:transcription cis-regulatory region binding"/>
    <property type="evidence" value="ECO:0007669"/>
    <property type="project" value="TreeGrafter"/>
</dbReference>
<keyword evidence="2 4" id="KW-0238">DNA-binding</keyword>
<sequence>MSFDREQVLRAAAAVLTRRATASMDEIARAAGISRATLHRHFPGRDALVRALGTLGIEQTEECLDAARIEEGDPEEAVRRLIREAVPISGFLAFLYGENQLYDLPEMAEGWARIDERVGALFRRGQEAGRFRYDLTPAWLCEALYALIAASGWCVQDGKVAARDGARLVGDLLLGGMLREPA</sequence>
<dbReference type="PROSITE" id="PS50977">
    <property type="entry name" value="HTH_TETR_2"/>
    <property type="match status" value="1"/>
</dbReference>
<dbReference type="eggNOG" id="COG1309">
    <property type="taxonomic scope" value="Bacteria"/>
</dbReference>
<dbReference type="OrthoDB" id="8654052at2"/>
<accession>F8K3T4</accession>
<dbReference type="KEGG" id="scy:SCATT_52520"/>
<organism evidence="6 7">
    <name type="scientific">Streptantibioticus cattleyicolor (strain ATCC 35852 / DSM 46488 / JCM 4925 / NBRC 14057 / NRRL 8057)</name>
    <name type="common">Streptomyces cattleya</name>
    <dbReference type="NCBI Taxonomy" id="1003195"/>
    <lineage>
        <taxon>Bacteria</taxon>
        <taxon>Bacillati</taxon>
        <taxon>Actinomycetota</taxon>
        <taxon>Actinomycetes</taxon>
        <taxon>Kitasatosporales</taxon>
        <taxon>Streptomycetaceae</taxon>
        <taxon>Streptantibioticus</taxon>
    </lineage>
</organism>
<dbReference type="HOGENOM" id="CLU_069356_38_3_11"/>
<evidence type="ECO:0000313" key="6">
    <source>
        <dbReference type="EMBL" id="AEW97623.1"/>
    </source>
</evidence>
<keyword evidence="7" id="KW-1185">Reference proteome</keyword>
<dbReference type="KEGG" id="sct:SCAT_5257"/>
<dbReference type="SUPFAM" id="SSF48498">
    <property type="entry name" value="Tetracyclin repressor-like, C-terminal domain"/>
    <property type="match status" value="1"/>
</dbReference>
<keyword evidence="1" id="KW-0805">Transcription regulation</keyword>
<dbReference type="Gene3D" id="1.10.357.10">
    <property type="entry name" value="Tetracycline Repressor, domain 2"/>
    <property type="match status" value="1"/>
</dbReference>
<evidence type="ECO:0000259" key="5">
    <source>
        <dbReference type="PROSITE" id="PS50977"/>
    </source>
</evidence>
<dbReference type="STRING" id="1003195.SCATT_52520"/>
<evidence type="ECO:0000256" key="2">
    <source>
        <dbReference type="ARBA" id="ARBA00023125"/>
    </source>
</evidence>